<reference evidence="2" key="1">
    <citation type="submission" date="2021-06" db="EMBL/GenBank/DDBJ databases">
        <title>Comparative genomics, transcriptomics and evolutionary studies reveal genomic signatures of adaptation to plant cell wall in hemibiotrophic fungi.</title>
        <authorList>
            <consortium name="DOE Joint Genome Institute"/>
            <person name="Baroncelli R."/>
            <person name="Diaz J.F."/>
            <person name="Benocci T."/>
            <person name="Peng M."/>
            <person name="Battaglia E."/>
            <person name="Haridas S."/>
            <person name="Andreopoulos W."/>
            <person name="Labutti K."/>
            <person name="Pangilinan J."/>
            <person name="Floch G.L."/>
            <person name="Makela M.R."/>
            <person name="Henrissat B."/>
            <person name="Grigoriev I.V."/>
            <person name="Crouch J.A."/>
            <person name="De Vries R.P."/>
            <person name="Sukno S.A."/>
            <person name="Thon M.R."/>
        </authorList>
    </citation>
    <scope>NUCLEOTIDE SEQUENCE</scope>
    <source>
        <strain evidence="2">CBS 125086</strain>
    </source>
</reference>
<evidence type="ECO:0000256" key="1">
    <source>
        <dbReference type="SAM" id="SignalP"/>
    </source>
</evidence>
<feature type="signal peptide" evidence="1">
    <location>
        <begin position="1"/>
        <end position="17"/>
    </location>
</feature>
<gene>
    <name evidence="2" type="ORF">LY79DRAFT_553654</name>
</gene>
<sequence length="108" mass="11429">MQSALVFLATLLAGANACSTYNECHCTNSDGTANDTITALVCNDSNKLAPSSPGWPLYTEEQDSVMKCVLNPGPVNDFVAIDNCKFREFCTKAGATGPDSVCEGNRNT</sequence>
<organism evidence="2 3">
    <name type="scientific">Colletotrichum navitas</name>
    <dbReference type="NCBI Taxonomy" id="681940"/>
    <lineage>
        <taxon>Eukaryota</taxon>
        <taxon>Fungi</taxon>
        <taxon>Dikarya</taxon>
        <taxon>Ascomycota</taxon>
        <taxon>Pezizomycotina</taxon>
        <taxon>Sordariomycetes</taxon>
        <taxon>Hypocreomycetidae</taxon>
        <taxon>Glomerellales</taxon>
        <taxon>Glomerellaceae</taxon>
        <taxon>Colletotrichum</taxon>
        <taxon>Colletotrichum graminicola species complex</taxon>
    </lineage>
</organism>
<keyword evidence="1" id="KW-0732">Signal</keyword>
<comment type="caution">
    <text evidence="2">The sequence shown here is derived from an EMBL/GenBank/DDBJ whole genome shotgun (WGS) entry which is preliminary data.</text>
</comment>
<accession>A0AAD8PZ22</accession>
<evidence type="ECO:0008006" key="4">
    <source>
        <dbReference type="Google" id="ProtNLM"/>
    </source>
</evidence>
<dbReference type="RefSeq" id="XP_060414134.1">
    <property type="nucleotide sequence ID" value="XM_060557796.1"/>
</dbReference>
<dbReference type="GeneID" id="85442036"/>
<protein>
    <recommendedName>
        <fullName evidence="4">Secreted protein</fullName>
    </recommendedName>
</protein>
<name>A0AAD8PZ22_9PEZI</name>
<dbReference type="EMBL" id="JAHLJV010000029">
    <property type="protein sequence ID" value="KAK1590660.1"/>
    <property type="molecule type" value="Genomic_DNA"/>
</dbReference>
<dbReference type="AlphaFoldDB" id="A0AAD8PZ22"/>
<feature type="chain" id="PRO_5042255164" description="Secreted protein" evidence="1">
    <location>
        <begin position="18"/>
        <end position="108"/>
    </location>
</feature>
<dbReference type="Proteomes" id="UP001230504">
    <property type="component" value="Unassembled WGS sequence"/>
</dbReference>
<evidence type="ECO:0000313" key="3">
    <source>
        <dbReference type="Proteomes" id="UP001230504"/>
    </source>
</evidence>
<keyword evidence="3" id="KW-1185">Reference proteome</keyword>
<proteinExistence type="predicted"/>
<evidence type="ECO:0000313" key="2">
    <source>
        <dbReference type="EMBL" id="KAK1590660.1"/>
    </source>
</evidence>